<dbReference type="Proteomes" id="UP001630127">
    <property type="component" value="Unassembled WGS sequence"/>
</dbReference>
<reference evidence="2 3" key="1">
    <citation type="submission" date="2024-11" db="EMBL/GenBank/DDBJ databases">
        <title>A near-complete genome assembly of Cinchona calisaya.</title>
        <authorList>
            <person name="Lian D.C."/>
            <person name="Zhao X.W."/>
            <person name="Wei L."/>
        </authorList>
    </citation>
    <scope>NUCLEOTIDE SEQUENCE [LARGE SCALE GENOMIC DNA]</scope>
    <source>
        <tissue evidence="2">Nenye</tissue>
    </source>
</reference>
<protein>
    <submittedName>
        <fullName evidence="2">Uncharacterized protein</fullName>
    </submittedName>
</protein>
<feature type="region of interest" description="Disordered" evidence="1">
    <location>
        <begin position="1"/>
        <end position="69"/>
    </location>
</feature>
<keyword evidence="3" id="KW-1185">Reference proteome</keyword>
<feature type="compositionally biased region" description="Acidic residues" evidence="1">
    <location>
        <begin position="1"/>
        <end position="11"/>
    </location>
</feature>
<dbReference type="EMBL" id="JBJUIK010000005">
    <property type="protein sequence ID" value="KAL3526452.1"/>
    <property type="molecule type" value="Genomic_DNA"/>
</dbReference>
<feature type="compositionally biased region" description="Basic and acidic residues" evidence="1">
    <location>
        <begin position="48"/>
        <end position="61"/>
    </location>
</feature>
<gene>
    <name evidence="2" type="ORF">ACH5RR_011108</name>
</gene>
<proteinExistence type="predicted"/>
<sequence length="69" mass="7574">MRGEGMEEGVMGEEGSEKGTKMRAKKGERKMEGRKVAQWAWEGGGDGLGDRKEEGKGKGKAEEEETWEG</sequence>
<evidence type="ECO:0000313" key="3">
    <source>
        <dbReference type="Proteomes" id="UP001630127"/>
    </source>
</evidence>
<organism evidence="2 3">
    <name type="scientific">Cinchona calisaya</name>
    <dbReference type="NCBI Taxonomy" id="153742"/>
    <lineage>
        <taxon>Eukaryota</taxon>
        <taxon>Viridiplantae</taxon>
        <taxon>Streptophyta</taxon>
        <taxon>Embryophyta</taxon>
        <taxon>Tracheophyta</taxon>
        <taxon>Spermatophyta</taxon>
        <taxon>Magnoliopsida</taxon>
        <taxon>eudicotyledons</taxon>
        <taxon>Gunneridae</taxon>
        <taxon>Pentapetalae</taxon>
        <taxon>asterids</taxon>
        <taxon>lamiids</taxon>
        <taxon>Gentianales</taxon>
        <taxon>Rubiaceae</taxon>
        <taxon>Cinchonoideae</taxon>
        <taxon>Cinchoneae</taxon>
        <taxon>Cinchona</taxon>
    </lineage>
</organism>
<dbReference type="AlphaFoldDB" id="A0ABD3A3Y7"/>
<name>A0ABD3A3Y7_9GENT</name>
<evidence type="ECO:0000256" key="1">
    <source>
        <dbReference type="SAM" id="MobiDB-lite"/>
    </source>
</evidence>
<accession>A0ABD3A3Y7</accession>
<evidence type="ECO:0000313" key="2">
    <source>
        <dbReference type="EMBL" id="KAL3526452.1"/>
    </source>
</evidence>
<comment type="caution">
    <text evidence="2">The sequence shown here is derived from an EMBL/GenBank/DDBJ whole genome shotgun (WGS) entry which is preliminary data.</text>
</comment>